<proteinExistence type="predicted"/>
<dbReference type="InterPro" id="IPR029044">
    <property type="entry name" value="Nucleotide-diphossugar_trans"/>
</dbReference>
<dbReference type="RefSeq" id="WP_065400222.1">
    <property type="nucleotide sequence ID" value="NZ_CP033811.1"/>
</dbReference>
<dbReference type="SUPFAM" id="SSF53448">
    <property type="entry name" value="Nucleotide-diphospho-sugar transferases"/>
    <property type="match status" value="1"/>
</dbReference>
<dbReference type="EMBL" id="MAYG01000012">
    <property type="protein sequence ID" value="OCA71575.1"/>
    <property type="molecule type" value="Genomic_DNA"/>
</dbReference>
<gene>
    <name evidence="1" type="ORF">BBI00_17860</name>
</gene>
<evidence type="ECO:0000313" key="2">
    <source>
        <dbReference type="Proteomes" id="UP000093432"/>
    </source>
</evidence>
<protein>
    <recommendedName>
        <fullName evidence="3">Glycosyl transferase</fullName>
    </recommendedName>
</protein>
<sequence>MNIAFTICSNNYLAQAKVLKNSVNKYGENFKFVIGLCDEKSSEIDYDSFQCDIVEMKDIGIKNFDELWMKYDIIEFNTSVKASFFKYLLAKNPNTEFIYYFDPDIEIFDQLSILNAEFEDKADILLTPHILSSIPLDGYKPVENTFLNFGIYNLGFIGLRGNSENTKNLLDWWEERLLSLCYNRPEKGLFVDQIWMNFSPIFFKNVKVLNKMGYNAAPWNLHERIGLVATEDNKYLMPDNSPLVFYHFSNFKYKNPETLAKYYDRYSLDNSVSLKKLYQNYHQKIIENDIERISKIDCKYVILKNALPKKSKSFYEILKSNFRNLLKIVYYKIRYNYNYEPKL</sequence>
<organism evidence="1 2">
    <name type="scientific">Chryseobacterium arthrosphaerae</name>
    <dbReference type="NCBI Taxonomy" id="651561"/>
    <lineage>
        <taxon>Bacteria</taxon>
        <taxon>Pseudomonadati</taxon>
        <taxon>Bacteroidota</taxon>
        <taxon>Flavobacteriia</taxon>
        <taxon>Flavobacteriales</taxon>
        <taxon>Weeksellaceae</taxon>
        <taxon>Chryseobacterium group</taxon>
        <taxon>Chryseobacterium</taxon>
    </lineage>
</organism>
<dbReference type="KEGG" id="carh:EGY05_23605"/>
<dbReference type="AlphaFoldDB" id="A0A1B8ZIZ9"/>
<name>A0A1B8ZIZ9_9FLAO</name>
<dbReference type="STRING" id="651561.BBI00_17860"/>
<comment type="caution">
    <text evidence="1">The sequence shown here is derived from an EMBL/GenBank/DDBJ whole genome shotgun (WGS) entry which is preliminary data.</text>
</comment>
<accession>A0A1B8ZIZ9</accession>
<dbReference type="OrthoDB" id="186344at2"/>
<evidence type="ECO:0008006" key="3">
    <source>
        <dbReference type="Google" id="ProtNLM"/>
    </source>
</evidence>
<reference evidence="2" key="1">
    <citation type="submission" date="2016-07" db="EMBL/GenBank/DDBJ databases">
        <authorList>
            <person name="Florea S."/>
            <person name="Webb J.S."/>
            <person name="Jaromczyk J."/>
            <person name="Schardl C.L."/>
        </authorList>
    </citation>
    <scope>NUCLEOTIDE SEQUENCE [LARGE SCALE GENOMIC DNA]</scope>
    <source>
        <strain evidence="2">CC-VM-7</strain>
    </source>
</reference>
<dbReference type="Proteomes" id="UP000093432">
    <property type="component" value="Unassembled WGS sequence"/>
</dbReference>
<evidence type="ECO:0000313" key="1">
    <source>
        <dbReference type="EMBL" id="OCA71575.1"/>
    </source>
</evidence>
<dbReference type="Gene3D" id="3.90.550.10">
    <property type="entry name" value="Spore Coat Polysaccharide Biosynthesis Protein SpsA, Chain A"/>
    <property type="match status" value="1"/>
</dbReference>